<evidence type="ECO:0000259" key="2">
    <source>
        <dbReference type="Pfam" id="PF11887"/>
    </source>
</evidence>
<name>A0ABS4Q949_9NOCA</name>
<dbReference type="InterPro" id="IPR024516">
    <property type="entry name" value="Mce_C"/>
</dbReference>
<evidence type="ECO:0000259" key="1">
    <source>
        <dbReference type="Pfam" id="PF02470"/>
    </source>
</evidence>
<keyword evidence="4" id="KW-1185">Reference proteome</keyword>
<protein>
    <submittedName>
        <fullName evidence="3">Phospholipid/cholesterol/gamma-HCH transport system substrate-binding protein</fullName>
    </submittedName>
</protein>
<dbReference type="PANTHER" id="PTHR33371">
    <property type="entry name" value="INTERMEMBRANE PHOSPHOLIPID TRANSPORT SYSTEM BINDING PROTEIN MLAD-RELATED"/>
    <property type="match status" value="1"/>
</dbReference>
<comment type="caution">
    <text evidence="3">The sequence shown here is derived from an EMBL/GenBank/DDBJ whole genome shotgun (WGS) entry which is preliminary data.</text>
</comment>
<gene>
    <name evidence="3" type="ORF">BJ987_000586</name>
</gene>
<dbReference type="InterPro" id="IPR003399">
    <property type="entry name" value="Mce/MlaD"/>
</dbReference>
<dbReference type="PROSITE" id="PS00430">
    <property type="entry name" value="TONB_DEPENDENT_REC_1"/>
    <property type="match status" value="1"/>
</dbReference>
<dbReference type="NCBIfam" id="TIGR00996">
    <property type="entry name" value="Mtu_fam_mce"/>
    <property type="match status" value="1"/>
</dbReference>
<dbReference type="InterPro" id="IPR010916">
    <property type="entry name" value="TonB_box_CS"/>
</dbReference>
<evidence type="ECO:0000313" key="3">
    <source>
        <dbReference type="EMBL" id="MBP2187685.1"/>
    </source>
</evidence>
<dbReference type="PANTHER" id="PTHR33371:SF19">
    <property type="entry name" value="MCE-FAMILY PROTEIN MCE4A"/>
    <property type="match status" value="1"/>
</dbReference>
<dbReference type="EMBL" id="JAGGMR010000001">
    <property type="protein sequence ID" value="MBP2187685.1"/>
    <property type="molecule type" value="Genomic_DNA"/>
</dbReference>
<proteinExistence type="predicted"/>
<dbReference type="Pfam" id="PF11887">
    <property type="entry name" value="Mce4_CUP1"/>
    <property type="match status" value="1"/>
</dbReference>
<dbReference type="RefSeq" id="WP_209884439.1">
    <property type="nucleotide sequence ID" value="NZ_JAGGMR010000001.1"/>
</dbReference>
<dbReference type="InterPro" id="IPR005693">
    <property type="entry name" value="Mce"/>
</dbReference>
<dbReference type="Pfam" id="PF02470">
    <property type="entry name" value="MlaD"/>
    <property type="match status" value="1"/>
</dbReference>
<feature type="domain" description="Mammalian cell entry C-terminal" evidence="2">
    <location>
        <begin position="115"/>
        <end position="333"/>
    </location>
</feature>
<sequence length="390" mass="41300">MKLKLAGAAMVLTLAALVAVAMVMFVGGFTSTETITVTAPRSGLVLDTDAKVKVRGVEIGRVASVEHSAESARLSLEIDPDQLKLVPDNAGVDIRSTTVFGAKYVNFIVPEQPSKTALKPGASIAASKVTVEFNTLFQHLSDLLAKVEPDKLNATMAALGTALQGRGQQLGELLSTSNSYLRDPVNPYLPTLQQDLGKTAEVTGIYGDTAQDFLAVMNNATTTSRTFAEEAGNVDELLTNVIGLADTTGSVLRENETRLITALDLMTPTVQLLYDYNSGTECLINGIGELMPLAEEIFGGMYDGVGMNTNFQMGSKPYTYPDDLPKVNATGGPHCSGVTNRAPDSHADYVVTDTSAGAPFVPNATPLRLHDNPPKVLQILFSGLPGVPKL</sequence>
<accession>A0ABS4Q949</accession>
<reference evidence="3 4" key="1">
    <citation type="submission" date="2021-03" db="EMBL/GenBank/DDBJ databases">
        <title>Sequencing the genomes of 1000 actinobacteria strains.</title>
        <authorList>
            <person name="Klenk H.-P."/>
        </authorList>
    </citation>
    <scope>NUCLEOTIDE SEQUENCE [LARGE SCALE GENOMIC DNA]</scope>
    <source>
        <strain evidence="3 4">DSM 45516</strain>
    </source>
</reference>
<feature type="domain" description="Mce/MlaD" evidence="1">
    <location>
        <begin position="32"/>
        <end position="108"/>
    </location>
</feature>
<dbReference type="InterPro" id="IPR052336">
    <property type="entry name" value="MlaD_Phospholipid_Transporter"/>
</dbReference>
<dbReference type="Proteomes" id="UP001519325">
    <property type="component" value="Unassembled WGS sequence"/>
</dbReference>
<organism evidence="3 4">
    <name type="scientific">Nocardia goodfellowii</name>
    <dbReference type="NCBI Taxonomy" id="882446"/>
    <lineage>
        <taxon>Bacteria</taxon>
        <taxon>Bacillati</taxon>
        <taxon>Actinomycetota</taxon>
        <taxon>Actinomycetes</taxon>
        <taxon>Mycobacteriales</taxon>
        <taxon>Nocardiaceae</taxon>
        <taxon>Nocardia</taxon>
    </lineage>
</organism>
<evidence type="ECO:0000313" key="4">
    <source>
        <dbReference type="Proteomes" id="UP001519325"/>
    </source>
</evidence>